<evidence type="ECO:0000256" key="1">
    <source>
        <dbReference type="ARBA" id="ARBA00006845"/>
    </source>
</evidence>
<evidence type="ECO:0000259" key="2">
    <source>
        <dbReference type="Pfam" id="PF01337"/>
    </source>
</evidence>
<evidence type="ECO:0000313" key="4">
    <source>
        <dbReference type="Proteomes" id="UP001491552"/>
    </source>
</evidence>
<dbReference type="InterPro" id="IPR035905">
    <property type="entry name" value="Barstar-like_sf"/>
</dbReference>
<reference evidence="3 4" key="1">
    <citation type="submission" date="2024-03" db="EMBL/GenBank/DDBJ databases">
        <title>Human intestinal bacterial collection.</title>
        <authorList>
            <person name="Pauvert C."/>
            <person name="Hitch T.C.A."/>
            <person name="Clavel T."/>
        </authorList>
    </citation>
    <scope>NUCLEOTIDE SEQUENCE [LARGE SCALE GENOMIC DNA]</scope>
    <source>
        <strain evidence="3 4">CLA-AA-H192</strain>
    </source>
</reference>
<dbReference type="InterPro" id="IPR000468">
    <property type="entry name" value="Barstar"/>
</dbReference>
<dbReference type="SUPFAM" id="SSF52038">
    <property type="entry name" value="Barstar-related"/>
    <property type="match status" value="1"/>
</dbReference>
<feature type="domain" description="Barstar (barnase inhibitor)" evidence="2">
    <location>
        <begin position="31"/>
        <end position="125"/>
    </location>
</feature>
<keyword evidence="4" id="KW-1185">Reference proteome</keyword>
<dbReference type="RefSeq" id="WP_349134845.1">
    <property type="nucleotide sequence ID" value="NZ_JBBMFF010000125.1"/>
</dbReference>
<sequence length="129" mass="15294">MDAPFRATHQTKRMLYEMMLCAEHRGAYVGYVRGEFSRTLTGFFQEVSSAFRFPYTFSWSWESLDACFRDLEWLSFSQLLWVISQPEKLFTQEEDHMAHVNALQRSIAAAASFWRERQIPFDCVLNLFE</sequence>
<comment type="caution">
    <text evidence="3">The sequence shown here is derived from an EMBL/GenBank/DDBJ whole genome shotgun (WGS) entry which is preliminary data.</text>
</comment>
<gene>
    <name evidence="3" type="ORF">WMO66_02565</name>
</gene>
<dbReference type="EMBL" id="JBBMFF010000125">
    <property type="protein sequence ID" value="MEQ2510139.1"/>
    <property type="molecule type" value="Genomic_DNA"/>
</dbReference>
<proteinExistence type="inferred from homology"/>
<protein>
    <submittedName>
        <fullName evidence="3">Barstar family protein</fullName>
    </submittedName>
</protein>
<dbReference type="Proteomes" id="UP001491552">
    <property type="component" value="Unassembled WGS sequence"/>
</dbReference>
<accession>A0ABV1G401</accession>
<name>A0ABV1G401_9FIRM</name>
<comment type="similarity">
    <text evidence="1">Belongs to the barstar family.</text>
</comment>
<organism evidence="3 4">
    <name type="scientific">Faecousia intestinalis</name>
    <dbReference type="NCBI Taxonomy" id="3133167"/>
    <lineage>
        <taxon>Bacteria</taxon>
        <taxon>Bacillati</taxon>
        <taxon>Bacillota</taxon>
        <taxon>Clostridia</taxon>
        <taxon>Eubacteriales</taxon>
        <taxon>Oscillospiraceae</taxon>
        <taxon>Faecousia</taxon>
    </lineage>
</organism>
<dbReference type="Pfam" id="PF01337">
    <property type="entry name" value="Barstar"/>
    <property type="match status" value="1"/>
</dbReference>
<evidence type="ECO:0000313" key="3">
    <source>
        <dbReference type="EMBL" id="MEQ2510139.1"/>
    </source>
</evidence>